<reference evidence="2 3" key="1">
    <citation type="journal article" date="2009" name="Nature">
        <title>Evolution of pathogenicity and sexual reproduction in eight Candida genomes.</title>
        <authorList>
            <person name="Butler G."/>
            <person name="Rasmussen M.D."/>
            <person name="Lin M.F."/>
            <person name="Santos M.A."/>
            <person name="Sakthikumar S."/>
            <person name="Munro C.A."/>
            <person name="Rheinbay E."/>
            <person name="Grabherr M."/>
            <person name="Forche A."/>
            <person name="Reedy J.L."/>
            <person name="Agrafioti I."/>
            <person name="Arnaud M.B."/>
            <person name="Bates S."/>
            <person name="Brown A.J."/>
            <person name="Brunke S."/>
            <person name="Costanzo M.C."/>
            <person name="Fitzpatrick D.A."/>
            <person name="de Groot P.W."/>
            <person name="Harris D."/>
            <person name="Hoyer L.L."/>
            <person name="Hube B."/>
            <person name="Klis F.M."/>
            <person name="Kodira C."/>
            <person name="Lennard N."/>
            <person name="Logue M.E."/>
            <person name="Martin R."/>
            <person name="Neiman A.M."/>
            <person name="Nikolaou E."/>
            <person name="Quail M.A."/>
            <person name="Quinn J."/>
            <person name="Santos M.C."/>
            <person name="Schmitzberger F.F."/>
            <person name="Sherlock G."/>
            <person name="Shah P."/>
            <person name="Silverstein K.A."/>
            <person name="Skrzypek M.S."/>
            <person name="Soll D."/>
            <person name="Staggs R."/>
            <person name="Stansfield I."/>
            <person name="Stumpf M.P."/>
            <person name="Sudbery P.E."/>
            <person name="Srikantha T."/>
            <person name="Zeng Q."/>
            <person name="Berman J."/>
            <person name="Berriman M."/>
            <person name="Heitman J."/>
            <person name="Gow N.A."/>
            <person name="Lorenz M.C."/>
            <person name="Birren B.W."/>
            <person name="Kellis M."/>
            <person name="Cuomo C.A."/>
        </authorList>
    </citation>
    <scope>NUCLEOTIDE SEQUENCE [LARGE SCALE GENOMIC DNA]</scope>
    <source>
        <strain evidence="3">ATCC 6260 / CBS 566 / DSM 6381 / JCM 1539 / NBRC 10279 / NRRL Y-324</strain>
    </source>
</reference>
<dbReference type="Pfam" id="PF13847">
    <property type="entry name" value="Methyltransf_31"/>
    <property type="match status" value="1"/>
</dbReference>
<evidence type="ECO:0000313" key="3">
    <source>
        <dbReference type="Proteomes" id="UP000001997"/>
    </source>
</evidence>
<dbReference type="GeneID" id="5125849"/>
<dbReference type="PANTHER" id="PTHR44068:SF11">
    <property type="entry name" value="GERANYL DIPHOSPHATE 2-C-METHYLTRANSFERASE"/>
    <property type="match status" value="1"/>
</dbReference>
<evidence type="ECO:0000313" key="2">
    <source>
        <dbReference type="EMBL" id="EDK39793.1"/>
    </source>
</evidence>
<dbReference type="VEuPathDB" id="FungiDB:PGUG_03891"/>
<dbReference type="eggNOG" id="KOG1269">
    <property type="taxonomic scope" value="Eukaryota"/>
</dbReference>
<dbReference type="OMA" id="IANGWRD"/>
<dbReference type="Gene3D" id="3.40.50.150">
    <property type="entry name" value="Vaccinia Virus protein VP39"/>
    <property type="match status" value="1"/>
</dbReference>
<dbReference type="STRING" id="294746.A5DKU0"/>
<proteinExistence type="predicted"/>
<dbReference type="SUPFAM" id="SSF53335">
    <property type="entry name" value="S-adenosyl-L-methionine-dependent methyltransferases"/>
    <property type="match status" value="1"/>
</dbReference>
<name>A5DKU0_PICGU</name>
<dbReference type="InterPro" id="IPR025714">
    <property type="entry name" value="Methyltranfer_dom"/>
</dbReference>
<dbReference type="AlphaFoldDB" id="A5DKU0"/>
<dbReference type="RefSeq" id="XP_001484510.1">
    <property type="nucleotide sequence ID" value="XM_001484460.1"/>
</dbReference>
<dbReference type="InterPro" id="IPR050447">
    <property type="entry name" value="Erg6_SMT_methyltransf"/>
</dbReference>
<keyword evidence="3" id="KW-1185">Reference proteome</keyword>
<gene>
    <name evidence="2" type="ORF">PGUG_03891</name>
</gene>
<dbReference type="HOGENOM" id="CLU_057148_2_0_1"/>
<feature type="domain" description="Methyltransferase" evidence="1">
    <location>
        <begin position="40"/>
        <end position="146"/>
    </location>
</feature>
<dbReference type="PANTHER" id="PTHR44068">
    <property type="entry name" value="ZGC:194242"/>
    <property type="match status" value="1"/>
</dbReference>
<organism evidence="2 3">
    <name type="scientific">Meyerozyma guilliermondii (strain ATCC 6260 / CBS 566 / DSM 6381 / JCM 1539 / NBRC 10279 / NRRL Y-324)</name>
    <name type="common">Yeast</name>
    <name type="synonym">Candida guilliermondii</name>
    <dbReference type="NCBI Taxonomy" id="294746"/>
    <lineage>
        <taxon>Eukaryota</taxon>
        <taxon>Fungi</taxon>
        <taxon>Dikarya</taxon>
        <taxon>Ascomycota</taxon>
        <taxon>Saccharomycotina</taxon>
        <taxon>Pichiomycetes</taxon>
        <taxon>Debaryomycetaceae</taxon>
        <taxon>Meyerozyma</taxon>
    </lineage>
</organism>
<dbReference type="CDD" id="cd02440">
    <property type="entry name" value="AdoMet_MTases"/>
    <property type="match status" value="1"/>
</dbReference>
<protein>
    <recommendedName>
        <fullName evidence="1">Methyltransferase domain-containing protein</fullName>
    </recommendedName>
</protein>
<sequence length="262" mass="29900">MQSQNKYYSTGFQKEISSTHTWRTIDNCMGFMVPYIRGTESILDVGCGPGTITIDCARKYLEAKVVGIDTLEELANVGKKVASEQGLSNVKFEVGSVMSLPYDDESFDIVYVHQLLLHLPEPIGALKEMTRVVKPGGLIFAREADLDSTIVYPMEYESIKYFFNHFALGESTDTTGGRKLKEWALESGTEAKNIVMSSSTQYYSSVEERKQHRRMYAERLRKSKEGAFDKYTVKQIEDSWELWEKDERSLFVMIMSEIVIKV</sequence>
<dbReference type="InterPro" id="IPR029063">
    <property type="entry name" value="SAM-dependent_MTases_sf"/>
</dbReference>
<dbReference type="KEGG" id="pgu:PGUG_03891"/>
<dbReference type="OrthoDB" id="10017101at2759"/>
<dbReference type="Proteomes" id="UP000001997">
    <property type="component" value="Unassembled WGS sequence"/>
</dbReference>
<evidence type="ECO:0000259" key="1">
    <source>
        <dbReference type="Pfam" id="PF13847"/>
    </source>
</evidence>
<accession>A5DKU0</accession>
<dbReference type="InParanoid" id="A5DKU0"/>
<dbReference type="EMBL" id="CH408158">
    <property type="protein sequence ID" value="EDK39793.1"/>
    <property type="molecule type" value="Genomic_DNA"/>
</dbReference>